<sequence length="727" mass="81777">MGRDVIIKWINVKFTLEGMKCQWAEGSCFDIQQSCLLYFKKSECINQSDGQICIWIDGSCYNRQCKHAPKSYSTYEQCQKYGKNCTTNGMGCTNYKKCSEYKYLSSCQIGSDGQCTLVNQCQKISCESAPTTLKTDSECSNFLNKCTTNGQGCIERRRCQDAYIEEGCKYNSQGGICVWFNDQCYDKTCETADKSVDTEKSCEEYYPKAQCTTKLGGGCIQKSKCKDVQIEIACTTQYDGQKCQWQDGVCSLIKSCSNIKGTDHKICNTLQNDCTSDGKQCVPMQTCSNTLKGVSCVQGTDGPCLWSNQQCYRYTKCTDLIFSTHQECNQIHSQCTTNGYNCIAINTCANTPKIGCYVGIKDNNNIQCIWAPRSNKQSAIQQCTEFKKCQDVYYLNHNDCYNYSQSKCTTDGINGCIPLDSCDKYDKQVSCVIDKAGKIINKSGDITSTGFCFWNNNKCISQECSQLIGTTHQQCNSQLSKCTSNGQNCLLQSTCSIFSTYNSCIAATGTDGKCTWLNNLCNSMKCSDYPVAQCSLFSTDCIRDGLKCQEINHCFSYKTQSACENGFKNSFCKWVNINTQKDQCIEIQSCEIVNDNEKTCKNLSDRCYWYKTTSQNQTSYTCAQKKCEIQTNNTCTGFYDWDKQNYTICILDSKNQCVPADPSTLTQEDCFTKTLYQYTWDSTSNKCQICNPQSIPNNTTDNKTDNKTGQFTTILLPTLMAILFLQI</sequence>
<name>A0A8S1R909_9CILI</name>
<dbReference type="InterPro" id="IPR002895">
    <property type="entry name" value="Paramecium_SA"/>
</dbReference>
<reference evidence="1" key="1">
    <citation type="submission" date="2021-01" db="EMBL/GenBank/DDBJ databases">
        <authorList>
            <consortium name="Genoscope - CEA"/>
            <person name="William W."/>
        </authorList>
    </citation>
    <scope>NUCLEOTIDE SEQUENCE</scope>
</reference>
<dbReference type="AlphaFoldDB" id="A0A8S1R909"/>
<dbReference type="EMBL" id="CAJJDN010000153">
    <property type="protein sequence ID" value="CAD8124711.1"/>
    <property type="molecule type" value="Genomic_DNA"/>
</dbReference>
<evidence type="ECO:0000313" key="2">
    <source>
        <dbReference type="Proteomes" id="UP000692954"/>
    </source>
</evidence>
<dbReference type="SMART" id="SM00639">
    <property type="entry name" value="PSA"/>
    <property type="match status" value="8"/>
</dbReference>
<dbReference type="Proteomes" id="UP000692954">
    <property type="component" value="Unassembled WGS sequence"/>
</dbReference>
<comment type="caution">
    <text evidence="1">The sequence shown here is derived from an EMBL/GenBank/DDBJ whole genome shotgun (WGS) entry which is preliminary data.</text>
</comment>
<evidence type="ECO:0000313" key="1">
    <source>
        <dbReference type="EMBL" id="CAD8124711.1"/>
    </source>
</evidence>
<dbReference type="Pfam" id="PF01508">
    <property type="entry name" value="Paramecium_SA"/>
    <property type="match status" value="7"/>
</dbReference>
<keyword evidence="2" id="KW-1185">Reference proteome</keyword>
<gene>
    <name evidence="1" type="ORF">PSON_ATCC_30995.1.T1530047</name>
</gene>
<organism evidence="1 2">
    <name type="scientific">Paramecium sonneborni</name>
    <dbReference type="NCBI Taxonomy" id="65129"/>
    <lineage>
        <taxon>Eukaryota</taxon>
        <taxon>Sar</taxon>
        <taxon>Alveolata</taxon>
        <taxon>Ciliophora</taxon>
        <taxon>Intramacronucleata</taxon>
        <taxon>Oligohymenophorea</taxon>
        <taxon>Peniculida</taxon>
        <taxon>Parameciidae</taxon>
        <taxon>Paramecium</taxon>
    </lineage>
</organism>
<proteinExistence type="predicted"/>
<protein>
    <submittedName>
        <fullName evidence="1">Uncharacterized protein</fullName>
    </submittedName>
</protein>
<accession>A0A8S1R909</accession>